<dbReference type="GO" id="GO:0009102">
    <property type="term" value="P:biotin biosynthetic process"/>
    <property type="evidence" value="ECO:0007669"/>
    <property type="project" value="UniProtKB-UniRule"/>
</dbReference>
<comment type="caution">
    <text evidence="10">The sequence shown here is derived from an EMBL/GenBank/DDBJ whole genome shotgun (WGS) entry which is preliminary data.</text>
</comment>
<dbReference type="HAMAP" id="MF_00336">
    <property type="entry name" value="BioD"/>
    <property type="match status" value="1"/>
</dbReference>
<keyword evidence="4 9" id="KW-0547">Nucleotide-binding</keyword>
<evidence type="ECO:0000256" key="7">
    <source>
        <dbReference type="ARBA" id="ARBA00022842"/>
    </source>
</evidence>
<dbReference type="CDD" id="cd03109">
    <property type="entry name" value="DTBS"/>
    <property type="match status" value="1"/>
</dbReference>
<evidence type="ECO:0000256" key="2">
    <source>
        <dbReference type="ARBA" id="ARBA00022598"/>
    </source>
</evidence>
<comment type="cofactor">
    <cofactor evidence="9">
        <name>Mg(2+)</name>
        <dbReference type="ChEBI" id="CHEBI:18420"/>
    </cofactor>
</comment>
<keyword evidence="7 9" id="KW-0460">Magnesium</keyword>
<dbReference type="Pfam" id="PF13500">
    <property type="entry name" value="AAA_26"/>
    <property type="match status" value="1"/>
</dbReference>
<dbReference type="UniPathway" id="UPA00078">
    <property type="reaction ID" value="UER00161"/>
</dbReference>
<comment type="subunit">
    <text evidence="9">Homodimer.</text>
</comment>
<evidence type="ECO:0000256" key="5">
    <source>
        <dbReference type="ARBA" id="ARBA00022756"/>
    </source>
</evidence>
<dbReference type="AlphaFoldDB" id="A0A327QRG5"/>
<dbReference type="GO" id="GO:0005524">
    <property type="term" value="F:ATP binding"/>
    <property type="evidence" value="ECO:0007669"/>
    <property type="project" value="UniProtKB-UniRule"/>
</dbReference>
<evidence type="ECO:0000256" key="9">
    <source>
        <dbReference type="HAMAP-Rule" id="MF_00336"/>
    </source>
</evidence>
<dbReference type="EC" id="6.3.3.3" evidence="9"/>
<reference evidence="10 11" key="1">
    <citation type="submission" date="2018-06" db="EMBL/GenBank/DDBJ databases">
        <title>Genomic Encyclopedia of Archaeal and Bacterial Type Strains, Phase II (KMG-II): from individual species to whole genera.</title>
        <authorList>
            <person name="Goeker M."/>
        </authorList>
    </citation>
    <scope>NUCLEOTIDE SEQUENCE [LARGE SCALE GENOMIC DNA]</scope>
    <source>
        <strain evidence="10 11">DSM 23857</strain>
    </source>
</reference>
<dbReference type="RefSeq" id="WP_111597425.1">
    <property type="nucleotide sequence ID" value="NZ_QLLL01000003.1"/>
</dbReference>
<dbReference type="SUPFAM" id="SSF52540">
    <property type="entry name" value="P-loop containing nucleoside triphosphate hydrolases"/>
    <property type="match status" value="1"/>
</dbReference>
<evidence type="ECO:0000256" key="3">
    <source>
        <dbReference type="ARBA" id="ARBA00022723"/>
    </source>
</evidence>
<dbReference type="EMBL" id="QLLL01000003">
    <property type="protein sequence ID" value="RAJ06841.1"/>
    <property type="molecule type" value="Genomic_DNA"/>
</dbReference>
<dbReference type="PIRSF" id="PIRSF006755">
    <property type="entry name" value="DTB_synth"/>
    <property type="match status" value="1"/>
</dbReference>
<feature type="binding site" evidence="9">
    <location>
        <position position="47"/>
    </location>
    <ligand>
        <name>Mg(2+)</name>
        <dbReference type="ChEBI" id="CHEBI:18420"/>
    </ligand>
</feature>
<comment type="catalytic activity">
    <reaction evidence="8">
        <text>(7R,8S)-8-amino-7-(carboxyamino)nonanoate + ATP = (4R,5S)-dethiobiotin + ADP + phosphate + H(+)</text>
        <dbReference type="Rhea" id="RHEA:63684"/>
        <dbReference type="ChEBI" id="CHEBI:15378"/>
        <dbReference type="ChEBI" id="CHEBI:30616"/>
        <dbReference type="ChEBI" id="CHEBI:43474"/>
        <dbReference type="ChEBI" id="CHEBI:149470"/>
        <dbReference type="ChEBI" id="CHEBI:149473"/>
        <dbReference type="ChEBI" id="CHEBI:456216"/>
    </reaction>
</comment>
<comment type="subcellular location">
    <subcellularLocation>
        <location evidence="9">Cytoplasm</location>
    </subcellularLocation>
</comment>
<keyword evidence="5 9" id="KW-0093">Biotin biosynthesis</keyword>
<comment type="catalytic activity">
    <reaction evidence="9">
        <text>(7R,8S)-7,8-diammoniononanoate + CO2 + ATP = (4R,5S)-dethiobiotin + ADP + phosphate + 3 H(+)</text>
        <dbReference type="Rhea" id="RHEA:15805"/>
        <dbReference type="ChEBI" id="CHEBI:15378"/>
        <dbReference type="ChEBI" id="CHEBI:16526"/>
        <dbReference type="ChEBI" id="CHEBI:30616"/>
        <dbReference type="ChEBI" id="CHEBI:43474"/>
        <dbReference type="ChEBI" id="CHEBI:149469"/>
        <dbReference type="ChEBI" id="CHEBI:149473"/>
        <dbReference type="ChEBI" id="CHEBI:456216"/>
        <dbReference type="EC" id="6.3.3.3"/>
    </reaction>
</comment>
<feature type="binding site" evidence="9">
    <location>
        <position position="20"/>
    </location>
    <ligand>
        <name>Mg(2+)</name>
        <dbReference type="ChEBI" id="CHEBI:18420"/>
    </ligand>
</feature>
<comment type="pathway">
    <text evidence="9">Cofactor biosynthesis; biotin biosynthesis; biotin from 7,8-diaminononanoate: step 1/2.</text>
</comment>
<feature type="binding site" evidence="9">
    <location>
        <begin position="107"/>
        <end position="110"/>
    </location>
    <ligand>
        <name>ATP</name>
        <dbReference type="ChEBI" id="CHEBI:30616"/>
    </ligand>
</feature>
<dbReference type="PANTHER" id="PTHR43210:SF2">
    <property type="entry name" value="ATP-DEPENDENT DETHIOBIOTIN SYNTHETASE BIOD 2"/>
    <property type="match status" value="1"/>
</dbReference>
<dbReference type="GO" id="GO:0005829">
    <property type="term" value="C:cytosol"/>
    <property type="evidence" value="ECO:0007669"/>
    <property type="project" value="TreeGrafter"/>
</dbReference>
<dbReference type="GO" id="GO:0000287">
    <property type="term" value="F:magnesium ion binding"/>
    <property type="evidence" value="ECO:0007669"/>
    <property type="project" value="UniProtKB-UniRule"/>
</dbReference>
<name>A0A327QRG5_9BACT</name>
<evidence type="ECO:0000256" key="8">
    <source>
        <dbReference type="ARBA" id="ARBA00047386"/>
    </source>
</evidence>
<organism evidence="10 11">
    <name type="scientific">Chitinophaga skermanii</name>
    <dbReference type="NCBI Taxonomy" id="331697"/>
    <lineage>
        <taxon>Bacteria</taxon>
        <taxon>Pseudomonadati</taxon>
        <taxon>Bacteroidota</taxon>
        <taxon>Chitinophagia</taxon>
        <taxon>Chitinophagales</taxon>
        <taxon>Chitinophagaceae</taxon>
        <taxon>Chitinophaga</taxon>
    </lineage>
</organism>
<dbReference type="InterPro" id="IPR004472">
    <property type="entry name" value="DTB_synth_BioD"/>
</dbReference>
<accession>A0A327QRG5</accession>
<dbReference type="OrthoDB" id="9802097at2"/>
<comment type="similarity">
    <text evidence="9">Belongs to the dethiobiotin synthetase family.</text>
</comment>
<feature type="binding site" evidence="9">
    <location>
        <begin position="16"/>
        <end position="21"/>
    </location>
    <ligand>
        <name>ATP</name>
        <dbReference type="ChEBI" id="CHEBI:30616"/>
    </ligand>
</feature>
<dbReference type="GO" id="GO:0004141">
    <property type="term" value="F:dethiobiotin synthase activity"/>
    <property type="evidence" value="ECO:0007669"/>
    <property type="project" value="UniProtKB-UniRule"/>
</dbReference>
<dbReference type="PANTHER" id="PTHR43210">
    <property type="entry name" value="DETHIOBIOTIN SYNTHETASE"/>
    <property type="match status" value="1"/>
</dbReference>
<keyword evidence="6 9" id="KW-0067">ATP-binding</keyword>
<protein>
    <recommendedName>
        <fullName evidence="9">ATP-dependent dethiobiotin synthetase BioD</fullName>
        <ecNumber evidence="9">6.3.3.3</ecNumber>
    </recommendedName>
    <alternativeName>
        <fullName evidence="9">DTB synthetase</fullName>
        <shortName evidence="9">DTBS</shortName>
    </alternativeName>
    <alternativeName>
        <fullName evidence="9">Dethiobiotin synthase</fullName>
    </alternativeName>
</protein>
<comment type="caution">
    <text evidence="9">Lacks conserved residue(s) required for the propagation of feature annotation.</text>
</comment>
<gene>
    <name evidence="9" type="primary">bioD</name>
    <name evidence="10" type="ORF">LX64_01968</name>
</gene>
<keyword evidence="1 9" id="KW-0963">Cytoplasm</keyword>
<dbReference type="Proteomes" id="UP000249547">
    <property type="component" value="Unassembled WGS sequence"/>
</dbReference>
<evidence type="ECO:0000313" key="11">
    <source>
        <dbReference type="Proteomes" id="UP000249547"/>
    </source>
</evidence>
<sequence length="217" mass="24194">MKRTHQRFFVTGIGTGVGKTVVSACVAEALDAHYWKPIQSGLEEETDTEFIQRMTTHPEYCYPEGYRLKTPASPHLAARIDGVEIDVQHIVQLADQYQTNDRPLIIEGAGGLMVPINEDTFTLELVQQLEARVILVAMNYLGSINHSLLTAMALQQANVPVAGWIFNGEYNTNEDDIVRWTKLPKIGRILQANVLDKAFITHQAAQLKPSLIELLGL</sequence>
<feature type="active site" evidence="9">
    <location>
        <position position="36"/>
    </location>
</feature>
<feature type="binding site" evidence="9">
    <location>
        <position position="107"/>
    </location>
    <ligand>
        <name>Mg(2+)</name>
        <dbReference type="ChEBI" id="CHEBI:18420"/>
    </ligand>
</feature>
<keyword evidence="11" id="KW-1185">Reference proteome</keyword>
<dbReference type="InterPro" id="IPR027417">
    <property type="entry name" value="P-loop_NTPase"/>
</dbReference>
<comment type="function">
    <text evidence="9">Catalyzes a mechanistically unusual reaction, the ATP-dependent insertion of CO2 between the N7 and N8 nitrogen atoms of 7,8-diaminopelargonic acid (DAPA, also called 7,8-diammoniononanoate) to form a ureido ring.</text>
</comment>
<keyword evidence="2 9" id="KW-0436">Ligase</keyword>
<dbReference type="NCBIfam" id="TIGR00347">
    <property type="entry name" value="bioD"/>
    <property type="match status" value="1"/>
</dbReference>
<dbReference type="Gene3D" id="3.40.50.300">
    <property type="entry name" value="P-loop containing nucleotide triphosphate hydrolases"/>
    <property type="match status" value="1"/>
</dbReference>
<keyword evidence="3 9" id="KW-0479">Metal-binding</keyword>
<evidence type="ECO:0000256" key="1">
    <source>
        <dbReference type="ARBA" id="ARBA00022490"/>
    </source>
</evidence>
<evidence type="ECO:0000256" key="6">
    <source>
        <dbReference type="ARBA" id="ARBA00022840"/>
    </source>
</evidence>
<evidence type="ECO:0000256" key="4">
    <source>
        <dbReference type="ARBA" id="ARBA00022741"/>
    </source>
</evidence>
<proteinExistence type="inferred from homology"/>
<feature type="binding site" evidence="9">
    <location>
        <position position="47"/>
    </location>
    <ligand>
        <name>ATP</name>
        <dbReference type="ChEBI" id="CHEBI:30616"/>
    </ligand>
</feature>
<feature type="binding site" evidence="9">
    <location>
        <position position="40"/>
    </location>
    <ligand>
        <name>substrate</name>
    </ligand>
</feature>
<evidence type="ECO:0000313" key="10">
    <source>
        <dbReference type="EMBL" id="RAJ06841.1"/>
    </source>
</evidence>